<dbReference type="EMBL" id="CP036525">
    <property type="protein sequence ID" value="QDT04136.1"/>
    <property type="molecule type" value="Genomic_DNA"/>
</dbReference>
<accession>A0A517NAH4</accession>
<evidence type="ECO:0000313" key="2">
    <source>
        <dbReference type="EMBL" id="QDT04136.1"/>
    </source>
</evidence>
<reference evidence="2 3" key="1">
    <citation type="submission" date="2019-02" db="EMBL/GenBank/DDBJ databases">
        <title>Deep-cultivation of Planctomycetes and their phenomic and genomic characterization uncovers novel biology.</title>
        <authorList>
            <person name="Wiegand S."/>
            <person name="Jogler M."/>
            <person name="Boedeker C."/>
            <person name="Pinto D."/>
            <person name="Vollmers J."/>
            <person name="Rivas-Marin E."/>
            <person name="Kohn T."/>
            <person name="Peeters S.H."/>
            <person name="Heuer A."/>
            <person name="Rast P."/>
            <person name="Oberbeckmann S."/>
            <person name="Bunk B."/>
            <person name="Jeske O."/>
            <person name="Meyerdierks A."/>
            <person name="Storesund J.E."/>
            <person name="Kallscheuer N."/>
            <person name="Luecker S."/>
            <person name="Lage O.M."/>
            <person name="Pohl T."/>
            <person name="Merkel B.J."/>
            <person name="Hornburger P."/>
            <person name="Mueller R.-W."/>
            <person name="Bruemmer F."/>
            <person name="Labrenz M."/>
            <person name="Spormann A.M."/>
            <person name="Op den Camp H."/>
            <person name="Overmann J."/>
            <person name="Amann R."/>
            <person name="Jetten M.S.M."/>
            <person name="Mascher T."/>
            <person name="Medema M.H."/>
            <person name="Devos D.P."/>
            <person name="Kaster A.-K."/>
            <person name="Ovreas L."/>
            <person name="Rohde M."/>
            <person name="Galperin M.Y."/>
            <person name="Jogler C."/>
        </authorList>
    </citation>
    <scope>NUCLEOTIDE SEQUENCE [LARGE SCALE GENOMIC DNA]</scope>
    <source>
        <strain evidence="2 3">K22_7</strain>
    </source>
</reference>
<gene>
    <name evidence="2" type="ORF">K227x_25240</name>
</gene>
<keyword evidence="3" id="KW-1185">Reference proteome</keyword>
<dbReference type="RefSeq" id="WP_145169658.1">
    <property type="nucleotide sequence ID" value="NZ_CP036525.1"/>
</dbReference>
<evidence type="ECO:0000256" key="1">
    <source>
        <dbReference type="SAM" id="MobiDB-lite"/>
    </source>
</evidence>
<dbReference type="AlphaFoldDB" id="A0A517NAH4"/>
<proteinExistence type="predicted"/>
<dbReference type="KEGG" id="rlc:K227x_25240"/>
<feature type="compositionally biased region" description="Polar residues" evidence="1">
    <location>
        <begin position="55"/>
        <end position="65"/>
    </location>
</feature>
<sequence length="73" mass="8176">MTSRVKEVEQRNFLHFDDEVLKPGRWSDELKQGLGLGIKEIDKEIREAREVAALASSSADTSRSVAHQDVGTH</sequence>
<dbReference type="Proteomes" id="UP000318538">
    <property type="component" value="Chromosome"/>
</dbReference>
<organism evidence="2 3">
    <name type="scientific">Rubripirellula lacrimiformis</name>
    <dbReference type="NCBI Taxonomy" id="1930273"/>
    <lineage>
        <taxon>Bacteria</taxon>
        <taxon>Pseudomonadati</taxon>
        <taxon>Planctomycetota</taxon>
        <taxon>Planctomycetia</taxon>
        <taxon>Pirellulales</taxon>
        <taxon>Pirellulaceae</taxon>
        <taxon>Rubripirellula</taxon>
    </lineage>
</organism>
<protein>
    <submittedName>
        <fullName evidence="2">Uncharacterized protein</fullName>
    </submittedName>
</protein>
<evidence type="ECO:0000313" key="3">
    <source>
        <dbReference type="Proteomes" id="UP000318538"/>
    </source>
</evidence>
<name>A0A517NAH4_9BACT</name>
<feature type="region of interest" description="Disordered" evidence="1">
    <location>
        <begin position="53"/>
        <end position="73"/>
    </location>
</feature>